<reference evidence="1 2" key="1">
    <citation type="submission" date="2016-10" db="EMBL/GenBank/DDBJ databases">
        <authorList>
            <person name="de Groot N.N."/>
        </authorList>
    </citation>
    <scope>NUCLEOTIDE SEQUENCE [LARGE SCALE GENOMIC DNA]</scope>
    <source>
        <strain evidence="1 2">CGMCC 1.3702</strain>
    </source>
</reference>
<dbReference type="Proteomes" id="UP000198642">
    <property type="component" value="Unassembled WGS sequence"/>
</dbReference>
<proteinExistence type="predicted"/>
<gene>
    <name evidence="1" type="ORF">SAMN04488072_1234</name>
</gene>
<evidence type="ECO:0000313" key="2">
    <source>
        <dbReference type="Proteomes" id="UP000198642"/>
    </source>
</evidence>
<organism evidence="1 2">
    <name type="scientific">Lentibacillus halodurans</name>
    <dbReference type="NCBI Taxonomy" id="237679"/>
    <lineage>
        <taxon>Bacteria</taxon>
        <taxon>Bacillati</taxon>
        <taxon>Bacillota</taxon>
        <taxon>Bacilli</taxon>
        <taxon>Bacillales</taxon>
        <taxon>Bacillaceae</taxon>
        <taxon>Lentibacillus</taxon>
    </lineage>
</organism>
<evidence type="ECO:0000313" key="1">
    <source>
        <dbReference type="EMBL" id="SFB38444.1"/>
    </source>
</evidence>
<sequence>MLTVVKISNQKGETYANVGREMGIDSSIQVRLINTLIKRNS</sequence>
<protein>
    <submittedName>
        <fullName evidence="1">Uncharacterized protein</fullName>
    </submittedName>
</protein>
<accession>A0A1I1AK97</accession>
<name>A0A1I1AK97_9BACI</name>
<dbReference type="AlphaFoldDB" id="A0A1I1AK97"/>
<keyword evidence="2" id="KW-1185">Reference proteome</keyword>
<dbReference type="EMBL" id="FOJW01000023">
    <property type="protein sequence ID" value="SFB38444.1"/>
    <property type="molecule type" value="Genomic_DNA"/>
</dbReference>